<accession>A0A3M6U5R8</accession>
<sequence>MTQYHSYGVTMSDNQEAKLARAFKDKSPTILRLSNDELQTQLKNIEKAMTSGESVDDRISKTNSSRCKERRPIATTTLVSLGTKVPPMTNNLTPKVVPGLATDALSGLGWYKNKSRRGGFLIPQNKIDQLITHRNLLIEKTERTDSISSLIW</sequence>
<feature type="compositionally biased region" description="Basic and acidic residues" evidence="1">
    <location>
        <begin position="55"/>
        <end position="68"/>
    </location>
</feature>
<reference evidence="2 3" key="1">
    <citation type="journal article" date="2018" name="Sci. Rep.">
        <title>Comparative analysis of the Pocillopora damicornis genome highlights role of immune system in coral evolution.</title>
        <authorList>
            <person name="Cunning R."/>
            <person name="Bay R.A."/>
            <person name="Gillette P."/>
            <person name="Baker A.C."/>
            <person name="Traylor-Knowles N."/>
        </authorList>
    </citation>
    <scope>NUCLEOTIDE SEQUENCE [LARGE SCALE GENOMIC DNA]</scope>
    <source>
        <strain evidence="2">RSMAS</strain>
        <tissue evidence="2">Whole animal</tissue>
    </source>
</reference>
<protein>
    <submittedName>
        <fullName evidence="2">Uncharacterized protein</fullName>
    </submittedName>
</protein>
<dbReference type="AlphaFoldDB" id="A0A3M6U5R8"/>
<organism evidence="2 3">
    <name type="scientific">Pocillopora damicornis</name>
    <name type="common">Cauliflower coral</name>
    <name type="synonym">Millepora damicornis</name>
    <dbReference type="NCBI Taxonomy" id="46731"/>
    <lineage>
        <taxon>Eukaryota</taxon>
        <taxon>Metazoa</taxon>
        <taxon>Cnidaria</taxon>
        <taxon>Anthozoa</taxon>
        <taxon>Hexacorallia</taxon>
        <taxon>Scleractinia</taxon>
        <taxon>Astrocoeniina</taxon>
        <taxon>Pocilloporidae</taxon>
        <taxon>Pocillopora</taxon>
    </lineage>
</organism>
<evidence type="ECO:0000256" key="1">
    <source>
        <dbReference type="SAM" id="MobiDB-lite"/>
    </source>
</evidence>
<proteinExistence type="predicted"/>
<keyword evidence="3" id="KW-1185">Reference proteome</keyword>
<gene>
    <name evidence="2" type="ORF">pdam_00008358</name>
</gene>
<feature type="region of interest" description="Disordered" evidence="1">
    <location>
        <begin position="49"/>
        <end position="68"/>
    </location>
</feature>
<dbReference type="Proteomes" id="UP000275408">
    <property type="component" value="Unassembled WGS sequence"/>
</dbReference>
<name>A0A3M6U5R8_POCDA</name>
<evidence type="ECO:0000313" key="3">
    <source>
        <dbReference type="Proteomes" id="UP000275408"/>
    </source>
</evidence>
<evidence type="ECO:0000313" key="2">
    <source>
        <dbReference type="EMBL" id="RMX48941.1"/>
    </source>
</evidence>
<comment type="caution">
    <text evidence="2">The sequence shown here is derived from an EMBL/GenBank/DDBJ whole genome shotgun (WGS) entry which is preliminary data.</text>
</comment>
<dbReference type="EMBL" id="RCHS01002222">
    <property type="protein sequence ID" value="RMX48941.1"/>
    <property type="molecule type" value="Genomic_DNA"/>
</dbReference>